<feature type="domain" description="MYND-type" evidence="5">
    <location>
        <begin position="48"/>
        <end position="91"/>
    </location>
</feature>
<dbReference type="InterPro" id="IPR058518">
    <property type="entry name" value="DUF8205"/>
</dbReference>
<gene>
    <name evidence="6" type="ORF">BDP27DRAFT_1316676</name>
</gene>
<dbReference type="Pfam" id="PF26632">
    <property type="entry name" value="DUF8205"/>
    <property type="match status" value="1"/>
</dbReference>
<dbReference type="GO" id="GO:0008270">
    <property type="term" value="F:zinc ion binding"/>
    <property type="evidence" value="ECO:0007669"/>
    <property type="project" value="UniProtKB-KW"/>
</dbReference>
<evidence type="ECO:0000256" key="3">
    <source>
        <dbReference type="ARBA" id="ARBA00022833"/>
    </source>
</evidence>
<dbReference type="InterPro" id="IPR002893">
    <property type="entry name" value="Znf_MYND"/>
</dbReference>
<comment type="caution">
    <text evidence="6">The sequence shown here is derived from an EMBL/GenBank/DDBJ whole genome shotgun (WGS) entry which is preliminary data.</text>
</comment>
<sequence>MPSLPSKSSTPRKGWTAVQVPTPNPIFETIPSKDELKEKYRPVFEQYCAVCGKSNTADKALKVLKCGKCKDIWYCSQKCQLIDWPQHKTSCVQIADSGIDRLVKKFWTHRFLRGYLEVYSIIVFDLLNPNRPGNPLNLPLLLRIDIGLEPADITSFMEMFYDQKKLTGSIPGMFQVNAITHSDNVYALEYFSRRPRRGAQWVEEEVDDRLKSKNGLPVVHMEFIYRGEVENSLTVVSSLSKEAMELAREQSPYLKKSAIRGTIEMPFGADSTIQALNGIIRDDKQDKLLLRAFMGRKDVEIIRAAGRNDNDYSRAVQYLLAKTRSDSIYTPIAFDLSSLLGSILGPDVPS</sequence>
<dbReference type="PROSITE" id="PS50865">
    <property type="entry name" value="ZF_MYND_2"/>
    <property type="match status" value="1"/>
</dbReference>
<accession>A0A9P5Q4M1</accession>
<keyword evidence="3" id="KW-0862">Zinc</keyword>
<evidence type="ECO:0000313" key="6">
    <source>
        <dbReference type="EMBL" id="KAF9074694.1"/>
    </source>
</evidence>
<dbReference type="AlphaFoldDB" id="A0A9P5Q4M1"/>
<dbReference type="PANTHER" id="PTHR46920">
    <property type="match status" value="1"/>
</dbReference>
<dbReference type="Gene3D" id="6.10.140.2220">
    <property type="match status" value="1"/>
</dbReference>
<keyword evidence="7" id="KW-1185">Reference proteome</keyword>
<dbReference type="SUPFAM" id="SSF144232">
    <property type="entry name" value="HIT/MYND zinc finger-like"/>
    <property type="match status" value="1"/>
</dbReference>
<dbReference type="InterPro" id="IPR052839">
    <property type="entry name" value="Mito_gene_expr_regulator"/>
</dbReference>
<dbReference type="Proteomes" id="UP000772434">
    <property type="component" value="Unassembled WGS sequence"/>
</dbReference>
<dbReference type="OrthoDB" id="5231159at2759"/>
<dbReference type="PANTHER" id="PTHR46920:SF1">
    <property type="entry name" value="PROTEIN MSS51 HOMOLOG, MITOCHONDRIAL-RELATED"/>
    <property type="match status" value="1"/>
</dbReference>
<evidence type="ECO:0000256" key="1">
    <source>
        <dbReference type="ARBA" id="ARBA00022723"/>
    </source>
</evidence>
<organism evidence="6 7">
    <name type="scientific">Rhodocollybia butyracea</name>
    <dbReference type="NCBI Taxonomy" id="206335"/>
    <lineage>
        <taxon>Eukaryota</taxon>
        <taxon>Fungi</taxon>
        <taxon>Dikarya</taxon>
        <taxon>Basidiomycota</taxon>
        <taxon>Agaricomycotina</taxon>
        <taxon>Agaricomycetes</taxon>
        <taxon>Agaricomycetidae</taxon>
        <taxon>Agaricales</taxon>
        <taxon>Marasmiineae</taxon>
        <taxon>Omphalotaceae</taxon>
        <taxon>Rhodocollybia</taxon>
    </lineage>
</organism>
<dbReference type="Pfam" id="PF01753">
    <property type="entry name" value="zf-MYND"/>
    <property type="match status" value="1"/>
</dbReference>
<evidence type="ECO:0000256" key="4">
    <source>
        <dbReference type="PROSITE-ProRule" id="PRU00134"/>
    </source>
</evidence>
<proteinExistence type="predicted"/>
<reference evidence="6" key="1">
    <citation type="submission" date="2020-11" db="EMBL/GenBank/DDBJ databases">
        <authorList>
            <consortium name="DOE Joint Genome Institute"/>
            <person name="Ahrendt S."/>
            <person name="Riley R."/>
            <person name="Andreopoulos W."/>
            <person name="Labutti K."/>
            <person name="Pangilinan J."/>
            <person name="Ruiz-Duenas F.J."/>
            <person name="Barrasa J.M."/>
            <person name="Sanchez-Garcia M."/>
            <person name="Camarero S."/>
            <person name="Miyauchi S."/>
            <person name="Serrano A."/>
            <person name="Linde D."/>
            <person name="Babiker R."/>
            <person name="Drula E."/>
            <person name="Ayuso-Fernandez I."/>
            <person name="Pacheco R."/>
            <person name="Padilla G."/>
            <person name="Ferreira P."/>
            <person name="Barriuso J."/>
            <person name="Kellner H."/>
            <person name="Castanera R."/>
            <person name="Alfaro M."/>
            <person name="Ramirez L."/>
            <person name="Pisabarro A.G."/>
            <person name="Kuo A."/>
            <person name="Tritt A."/>
            <person name="Lipzen A."/>
            <person name="He G."/>
            <person name="Yan M."/>
            <person name="Ng V."/>
            <person name="Cullen D."/>
            <person name="Martin F."/>
            <person name="Rosso M.-N."/>
            <person name="Henrissat B."/>
            <person name="Hibbett D."/>
            <person name="Martinez A.T."/>
            <person name="Grigoriev I.V."/>
        </authorList>
    </citation>
    <scope>NUCLEOTIDE SEQUENCE</scope>
    <source>
        <strain evidence="6">AH 40177</strain>
    </source>
</reference>
<keyword evidence="2 4" id="KW-0863">Zinc-finger</keyword>
<name>A0A9P5Q4M1_9AGAR</name>
<evidence type="ECO:0000313" key="7">
    <source>
        <dbReference type="Proteomes" id="UP000772434"/>
    </source>
</evidence>
<protein>
    <recommendedName>
        <fullName evidence="5">MYND-type domain-containing protein</fullName>
    </recommendedName>
</protein>
<dbReference type="EMBL" id="JADNRY010000012">
    <property type="protein sequence ID" value="KAF9074694.1"/>
    <property type="molecule type" value="Genomic_DNA"/>
</dbReference>
<dbReference type="PROSITE" id="PS01360">
    <property type="entry name" value="ZF_MYND_1"/>
    <property type="match status" value="1"/>
</dbReference>
<evidence type="ECO:0000256" key="2">
    <source>
        <dbReference type="ARBA" id="ARBA00022771"/>
    </source>
</evidence>
<keyword evidence="1" id="KW-0479">Metal-binding</keyword>
<evidence type="ECO:0000259" key="5">
    <source>
        <dbReference type="PROSITE" id="PS50865"/>
    </source>
</evidence>